<dbReference type="GeneID" id="22111547"/>
<name>A0A097EY93_9CAUD</name>
<gene>
    <name evidence="1" type="primary">507</name>
    <name evidence="1" type="ORF">PBI_121Q_507</name>
</gene>
<dbReference type="EMBL" id="KM507819">
    <property type="protein sequence ID" value="AIT14397.1"/>
    <property type="molecule type" value="Genomic_DNA"/>
</dbReference>
<proteinExistence type="predicted"/>
<evidence type="ECO:0000313" key="1">
    <source>
        <dbReference type="EMBL" id="AIT14397.1"/>
    </source>
</evidence>
<dbReference type="RefSeq" id="YP_009102094.1">
    <property type="nucleotide sequence ID" value="NC_025447.1"/>
</dbReference>
<dbReference type="Proteomes" id="UP000029889">
    <property type="component" value="Segment"/>
</dbReference>
<evidence type="ECO:0000313" key="2">
    <source>
        <dbReference type="Proteomes" id="UP000029889"/>
    </source>
</evidence>
<reference evidence="1 2" key="1">
    <citation type="submission" date="2014-09" db="EMBL/GenBank/DDBJ databases">
        <authorList>
            <person name="Lapin J.S."/>
            <person name="Pope W.H."/>
            <person name="Hua J."/>
            <person name="Ford M.E."/>
            <person name="Conway J.F."/>
            <person name="Hatfull G.F."/>
            <person name="Hendrix R.W."/>
        </authorList>
    </citation>
    <scope>NUCLEOTIDE SEQUENCE [LARGE SCALE GENOMIC DNA]</scope>
</reference>
<dbReference type="KEGG" id="vg:22111547"/>
<sequence length="42" mass="4663">MAQQIFTDIHTTGVIKFQNNFSGATGVDIKNDGFNIVSTRIY</sequence>
<organism evidence="1 2">
    <name type="scientific">Escherichia phage 121Q</name>
    <dbReference type="NCBI Taxonomy" id="1555202"/>
    <lineage>
        <taxon>Viruses</taxon>
        <taxon>Duplodnaviria</taxon>
        <taxon>Heunggongvirae</taxon>
        <taxon>Uroviricota</taxon>
        <taxon>Caudoviricetes</taxon>
        <taxon>Asteriusvirus</taxon>
        <taxon>Asteriusvirus av121Q</taxon>
    </lineage>
</organism>
<keyword evidence="2" id="KW-1185">Reference proteome</keyword>
<accession>A0A097EY93</accession>
<protein>
    <submittedName>
        <fullName evidence="1">Uncharacterized protein</fullName>
    </submittedName>
</protein>